<keyword evidence="1" id="KW-0521">NADP</keyword>
<name>A0AA41V1D1_PAPNU</name>
<dbReference type="GO" id="GO:0005737">
    <property type="term" value="C:cytoplasm"/>
    <property type="evidence" value="ECO:0007669"/>
    <property type="project" value="TreeGrafter"/>
</dbReference>
<dbReference type="AlphaFoldDB" id="A0AA41V1D1"/>
<dbReference type="Pfam" id="PF00248">
    <property type="entry name" value="Aldo_ket_red"/>
    <property type="match status" value="1"/>
</dbReference>
<proteinExistence type="predicted"/>
<evidence type="ECO:0000259" key="4">
    <source>
        <dbReference type="Pfam" id="PF00248"/>
    </source>
</evidence>
<comment type="caution">
    <text evidence="5">The sequence shown here is derived from an EMBL/GenBank/DDBJ whole genome shotgun (WGS) entry which is preliminary data.</text>
</comment>
<evidence type="ECO:0000313" key="6">
    <source>
        <dbReference type="Proteomes" id="UP001177140"/>
    </source>
</evidence>
<feature type="transmembrane region" description="Helical" evidence="3">
    <location>
        <begin position="197"/>
        <end position="216"/>
    </location>
</feature>
<keyword evidence="2" id="KW-0560">Oxidoreductase</keyword>
<evidence type="ECO:0000313" key="5">
    <source>
        <dbReference type="EMBL" id="MCL7021423.1"/>
    </source>
</evidence>
<dbReference type="InterPro" id="IPR036812">
    <property type="entry name" value="NAD(P)_OxRdtase_dom_sf"/>
</dbReference>
<reference evidence="5" key="1">
    <citation type="submission" date="2022-03" db="EMBL/GenBank/DDBJ databases">
        <title>A functionally conserved STORR gene fusion in Papaver species that diverged 16.8 million years ago.</title>
        <authorList>
            <person name="Catania T."/>
        </authorList>
    </citation>
    <scope>NUCLEOTIDE SEQUENCE</scope>
    <source>
        <strain evidence="5">S-191538</strain>
    </source>
</reference>
<dbReference type="GO" id="GO:0016491">
    <property type="term" value="F:oxidoreductase activity"/>
    <property type="evidence" value="ECO:0007669"/>
    <property type="project" value="UniProtKB-KW"/>
</dbReference>
<dbReference type="SUPFAM" id="SSF51430">
    <property type="entry name" value="NAD(P)-linked oxidoreductase"/>
    <property type="match status" value="1"/>
</dbReference>
<dbReference type="InterPro" id="IPR050791">
    <property type="entry name" value="Aldo-Keto_reductase"/>
</dbReference>
<evidence type="ECO:0000256" key="1">
    <source>
        <dbReference type="ARBA" id="ARBA00022857"/>
    </source>
</evidence>
<sequence>MEYSLWSRGIEQQIIPLCRYVFILLFKPLFFERSLGPDDSCVTLNMQRACIGIVAYSPLGRGFVGGKAVLKSIPKDSMLPMHPRFVGENLEKNKLLYVRVANLAAKHSCTPPQLALAWLLYQGDDIVPIPGTTKIKNLENNVGSLEVKLSLEESKEVCEAVPANEVNGERDYSAFTNYNWESILHQKQISVKKPIRVNHVILFHLLVFAIPVYDIIHM</sequence>
<dbReference type="InterPro" id="IPR023210">
    <property type="entry name" value="NADP_OxRdtase_dom"/>
</dbReference>
<feature type="domain" description="NADP-dependent oxidoreductase" evidence="4">
    <location>
        <begin position="51"/>
        <end position="159"/>
    </location>
</feature>
<accession>A0AA41V1D1</accession>
<dbReference type="PANTHER" id="PTHR43625:SF65">
    <property type="entry name" value="NADP-DEPENDENT OXIDOREDUCTASE DOMAIN-CONTAINING PROTEIN"/>
    <property type="match status" value="1"/>
</dbReference>
<keyword evidence="3" id="KW-0472">Membrane</keyword>
<dbReference type="Proteomes" id="UP001177140">
    <property type="component" value="Unassembled WGS sequence"/>
</dbReference>
<gene>
    <name evidence="5" type="ORF">MKW94_004781</name>
</gene>
<keyword evidence="3" id="KW-0812">Transmembrane</keyword>
<dbReference type="EMBL" id="JAJJMA010000488">
    <property type="protein sequence ID" value="MCL7021423.1"/>
    <property type="molecule type" value="Genomic_DNA"/>
</dbReference>
<dbReference type="Gene3D" id="3.20.20.100">
    <property type="entry name" value="NADP-dependent oxidoreductase domain"/>
    <property type="match status" value="1"/>
</dbReference>
<keyword evidence="6" id="KW-1185">Reference proteome</keyword>
<organism evidence="5 6">
    <name type="scientific">Papaver nudicaule</name>
    <name type="common">Iceland poppy</name>
    <dbReference type="NCBI Taxonomy" id="74823"/>
    <lineage>
        <taxon>Eukaryota</taxon>
        <taxon>Viridiplantae</taxon>
        <taxon>Streptophyta</taxon>
        <taxon>Embryophyta</taxon>
        <taxon>Tracheophyta</taxon>
        <taxon>Spermatophyta</taxon>
        <taxon>Magnoliopsida</taxon>
        <taxon>Ranunculales</taxon>
        <taxon>Papaveraceae</taxon>
        <taxon>Papaveroideae</taxon>
        <taxon>Papaver</taxon>
    </lineage>
</organism>
<evidence type="ECO:0000256" key="3">
    <source>
        <dbReference type="SAM" id="Phobius"/>
    </source>
</evidence>
<protein>
    <recommendedName>
        <fullName evidence="4">NADP-dependent oxidoreductase domain-containing protein</fullName>
    </recommendedName>
</protein>
<evidence type="ECO:0000256" key="2">
    <source>
        <dbReference type="ARBA" id="ARBA00023002"/>
    </source>
</evidence>
<dbReference type="PANTHER" id="PTHR43625">
    <property type="entry name" value="AFLATOXIN B1 ALDEHYDE REDUCTASE"/>
    <property type="match status" value="1"/>
</dbReference>
<keyword evidence="3" id="KW-1133">Transmembrane helix</keyword>